<reference evidence="8 9" key="1">
    <citation type="submission" date="2020-01" db="EMBL/GenBank/DDBJ databases">
        <title>Frigidibacter albus SP32T (=CGMCC 1.13995T).</title>
        <authorList>
            <person name="Liao X."/>
        </authorList>
    </citation>
    <scope>NUCLEOTIDE SEQUENCE [LARGE SCALE GENOMIC DNA]</scope>
    <source>
        <strain evidence="8 9">SP32</strain>
    </source>
</reference>
<name>A0A6L8VC68_9RHOB</name>
<keyword evidence="3 4" id="KW-0786">Thiamine pyrophosphate</keyword>
<sequence length="561" mass="59404">MRHGGQILVDQLKLQGVARVFSVPGESFLAVLDGLHDSGIRNIVCRQEGGAAMMAEADGKMNAADMNAGGGRGLPGICFVTRGPGATNASAGVHVARQDSTPMILFIGQIDRGHRDREAFQEVDYRAMFGPLAKWVAEIDSTARIPEYLSRAFHIATSGRPGPVVLSLPEDMLTALADVPDIAAPAPVPASVSSAELAAVTEMLAKAERPLVIAGGTAWSTQAAADLARFATAWGVPVAVPFRRQGHIDNRDAHYAGDLGIGMNPRLGARLQAADCILVLGARIGDSLTRGYELMDPAAPGKTIVHVYPDASELGRVYRPDLGIIAPATDMVAALAAAPAPEGAPARWADWTTAARLDYDRWQQPRETPGAVKMEAVVGWLSANLPEDAILTNGAGNYAAFLHRYFRFKQHGTQLAPTSGSMGYGFPAAVAAGVRYPGRTVVCMAGDGCFQMTLNEMSTAVQHGSAPIVVVANNGQYGTIRMHQERHYPERVSGTVLANPDFAALARAYGGHGEVVERGEDFPEAFARARASGTLAVIELRMDPEALSAGATLTEIRAEKR</sequence>
<dbReference type="PANTHER" id="PTHR18968:SF120">
    <property type="entry name" value="ACETOLACTATE SYNTHASE LARGE SUBUNIT"/>
    <property type="match status" value="1"/>
</dbReference>
<evidence type="ECO:0000256" key="1">
    <source>
        <dbReference type="ARBA" id="ARBA00007812"/>
    </source>
</evidence>
<dbReference type="CDD" id="cd07035">
    <property type="entry name" value="TPP_PYR_POX_like"/>
    <property type="match status" value="1"/>
</dbReference>
<dbReference type="Gene3D" id="3.40.50.970">
    <property type="match status" value="2"/>
</dbReference>
<dbReference type="InterPro" id="IPR012000">
    <property type="entry name" value="Thiamin_PyroP_enz_cen_dom"/>
</dbReference>
<dbReference type="InterPro" id="IPR012001">
    <property type="entry name" value="Thiamin_PyroP_enz_TPP-bd_dom"/>
</dbReference>
<keyword evidence="9" id="KW-1185">Reference proteome</keyword>
<dbReference type="AlphaFoldDB" id="A0A6L8VC68"/>
<dbReference type="CDD" id="cd00568">
    <property type="entry name" value="TPP_enzymes"/>
    <property type="match status" value="1"/>
</dbReference>
<accession>A0A6L8VC68</accession>
<dbReference type="SUPFAM" id="SSF52518">
    <property type="entry name" value="Thiamin diphosphate-binding fold (THDP-binding)"/>
    <property type="match status" value="2"/>
</dbReference>
<gene>
    <name evidence="8" type="ORF">GS660_02245</name>
</gene>
<dbReference type="Pfam" id="PF00205">
    <property type="entry name" value="TPP_enzyme_M"/>
    <property type="match status" value="1"/>
</dbReference>
<evidence type="ECO:0000313" key="9">
    <source>
        <dbReference type="Proteomes" id="UP000477083"/>
    </source>
</evidence>
<evidence type="ECO:0000259" key="5">
    <source>
        <dbReference type="Pfam" id="PF00205"/>
    </source>
</evidence>
<dbReference type="GO" id="GO:0009097">
    <property type="term" value="P:isoleucine biosynthetic process"/>
    <property type="evidence" value="ECO:0007669"/>
    <property type="project" value="TreeGrafter"/>
</dbReference>
<dbReference type="Gene3D" id="3.40.50.1220">
    <property type="entry name" value="TPP-binding domain"/>
    <property type="match status" value="1"/>
</dbReference>
<organism evidence="8 9">
    <name type="scientific">Frigidibacter albus</name>
    <dbReference type="NCBI Taxonomy" id="1465486"/>
    <lineage>
        <taxon>Bacteria</taxon>
        <taxon>Pseudomonadati</taxon>
        <taxon>Pseudomonadota</taxon>
        <taxon>Alphaproteobacteria</taxon>
        <taxon>Rhodobacterales</taxon>
        <taxon>Paracoccaceae</taxon>
        <taxon>Frigidibacter</taxon>
    </lineage>
</organism>
<feature type="domain" description="Thiamine pyrophosphate enzyme N-terminal TPP-binding" evidence="7">
    <location>
        <begin position="3"/>
        <end position="127"/>
    </location>
</feature>
<protein>
    <submittedName>
        <fullName evidence="8">Thiamine pyrophosphate-binding protein</fullName>
    </submittedName>
</protein>
<dbReference type="NCBIfam" id="NF006052">
    <property type="entry name" value="PRK08199.1"/>
    <property type="match status" value="1"/>
</dbReference>
<dbReference type="RefSeq" id="WP_161343132.1">
    <property type="nucleotide sequence ID" value="NZ_BMGW01000001.1"/>
</dbReference>
<dbReference type="GO" id="GO:0030976">
    <property type="term" value="F:thiamine pyrophosphate binding"/>
    <property type="evidence" value="ECO:0007669"/>
    <property type="project" value="InterPro"/>
</dbReference>
<dbReference type="InterPro" id="IPR029035">
    <property type="entry name" value="DHS-like_NAD/FAD-binding_dom"/>
</dbReference>
<dbReference type="InterPro" id="IPR011766">
    <property type="entry name" value="TPP_enzyme_TPP-bd"/>
</dbReference>
<dbReference type="OrthoDB" id="4494979at2"/>
<dbReference type="GO" id="GO:0003984">
    <property type="term" value="F:acetolactate synthase activity"/>
    <property type="evidence" value="ECO:0007669"/>
    <property type="project" value="TreeGrafter"/>
</dbReference>
<evidence type="ECO:0000256" key="2">
    <source>
        <dbReference type="ARBA" id="ARBA00022679"/>
    </source>
</evidence>
<dbReference type="InterPro" id="IPR000399">
    <property type="entry name" value="TPP-bd_CS"/>
</dbReference>
<feature type="domain" description="Thiamine pyrophosphate enzyme TPP-binding" evidence="6">
    <location>
        <begin position="394"/>
        <end position="539"/>
    </location>
</feature>
<dbReference type="InterPro" id="IPR045229">
    <property type="entry name" value="TPP_enz"/>
</dbReference>
<evidence type="ECO:0000259" key="7">
    <source>
        <dbReference type="Pfam" id="PF02776"/>
    </source>
</evidence>
<feature type="domain" description="Thiamine pyrophosphate enzyme central" evidence="5">
    <location>
        <begin position="198"/>
        <end position="335"/>
    </location>
</feature>
<evidence type="ECO:0000259" key="6">
    <source>
        <dbReference type="Pfam" id="PF02775"/>
    </source>
</evidence>
<evidence type="ECO:0000313" key="8">
    <source>
        <dbReference type="EMBL" id="MZQ87917.1"/>
    </source>
</evidence>
<dbReference type="GO" id="GO:0005948">
    <property type="term" value="C:acetolactate synthase complex"/>
    <property type="evidence" value="ECO:0007669"/>
    <property type="project" value="TreeGrafter"/>
</dbReference>
<comment type="similarity">
    <text evidence="1 4">Belongs to the TPP enzyme family.</text>
</comment>
<dbReference type="SUPFAM" id="SSF52467">
    <property type="entry name" value="DHS-like NAD/FAD-binding domain"/>
    <property type="match status" value="1"/>
</dbReference>
<proteinExistence type="inferred from homology"/>
<dbReference type="InterPro" id="IPR029061">
    <property type="entry name" value="THDP-binding"/>
</dbReference>
<keyword evidence="2" id="KW-0808">Transferase</keyword>
<evidence type="ECO:0000256" key="4">
    <source>
        <dbReference type="RuleBase" id="RU362132"/>
    </source>
</evidence>
<dbReference type="GO" id="GO:0009099">
    <property type="term" value="P:L-valine biosynthetic process"/>
    <property type="evidence" value="ECO:0007669"/>
    <property type="project" value="TreeGrafter"/>
</dbReference>
<dbReference type="PROSITE" id="PS00187">
    <property type="entry name" value="TPP_ENZYMES"/>
    <property type="match status" value="1"/>
</dbReference>
<dbReference type="GO" id="GO:0050660">
    <property type="term" value="F:flavin adenine dinucleotide binding"/>
    <property type="evidence" value="ECO:0007669"/>
    <property type="project" value="TreeGrafter"/>
</dbReference>
<dbReference type="PANTHER" id="PTHR18968">
    <property type="entry name" value="THIAMINE PYROPHOSPHATE ENZYMES"/>
    <property type="match status" value="1"/>
</dbReference>
<dbReference type="FunFam" id="3.40.50.970:FF:000007">
    <property type="entry name" value="Acetolactate synthase"/>
    <property type="match status" value="1"/>
</dbReference>
<dbReference type="Pfam" id="PF02775">
    <property type="entry name" value="TPP_enzyme_C"/>
    <property type="match status" value="1"/>
</dbReference>
<dbReference type="Pfam" id="PF02776">
    <property type="entry name" value="TPP_enzyme_N"/>
    <property type="match status" value="1"/>
</dbReference>
<dbReference type="Proteomes" id="UP000477083">
    <property type="component" value="Unassembled WGS sequence"/>
</dbReference>
<dbReference type="EMBL" id="WWNR01000001">
    <property type="protein sequence ID" value="MZQ87917.1"/>
    <property type="molecule type" value="Genomic_DNA"/>
</dbReference>
<evidence type="ECO:0000256" key="3">
    <source>
        <dbReference type="ARBA" id="ARBA00023052"/>
    </source>
</evidence>
<dbReference type="GO" id="GO:0000287">
    <property type="term" value="F:magnesium ion binding"/>
    <property type="evidence" value="ECO:0007669"/>
    <property type="project" value="InterPro"/>
</dbReference>
<comment type="caution">
    <text evidence="8">The sequence shown here is derived from an EMBL/GenBank/DDBJ whole genome shotgun (WGS) entry which is preliminary data.</text>
</comment>